<evidence type="ECO:0000256" key="2">
    <source>
        <dbReference type="ARBA" id="ARBA00022771"/>
    </source>
</evidence>
<dbReference type="Gene3D" id="6.10.140.2220">
    <property type="match status" value="1"/>
</dbReference>
<dbReference type="HOGENOM" id="CLU_938215_0_0_1"/>
<dbReference type="AlphaFoldDB" id="A0A0D3JK52"/>
<reference evidence="6" key="2">
    <citation type="submission" date="2024-10" db="UniProtKB">
        <authorList>
            <consortium name="EnsemblProtists"/>
        </authorList>
    </citation>
    <scope>IDENTIFICATION</scope>
</reference>
<keyword evidence="3" id="KW-0862">Zinc</keyword>
<dbReference type="Pfam" id="PF01753">
    <property type="entry name" value="zf-MYND"/>
    <property type="match status" value="1"/>
</dbReference>
<dbReference type="EnsemblProtists" id="EOD23887">
    <property type="protein sequence ID" value="EOD23887"/>
    <property type="gene ID" value="EMIHUDRAFT_206855"/>
</dbReference>
<dbReference type="SUPFAM" id="SSF144232">
    <property type="entry name" value="HIT/MYND zinc finger-like"/>
    <property type="match status" value="1"/>
</dbReference>
<name>A0A0D3JK52_EMIH1</name>
<dbReference type="RefSeq" id="XP_005776316.1">
    <property type="nucleotide sequence ID" value="XM_005776259.1"/>
</dbReference>
<dbReference type="GO" id="GO:0008270">
    <property type="term" value="F:zinc ion binding"/>
    <property type="evidence" value="ECO:0007669"/>
    <property type="project" value="UniProtKB-KW"/>
</dbReference>
<dbReference type="KEGG" id="ehx:EMIHUDRAFT_206855"/>
<dbReference type="InterPro" id="IPR002893">
    <property type="entry name" value="Znf_MYND"/>
</dbReference>
<evidence type="ECO:0000313" key="7">
    <source>
        <dbReference type="Proteomes" id="UP000013827"/>
    </source>
</evidence>
<keyword evidence="2 4" id="KW-0863">Zinc-finger</keyword>
<dbReference type="PROSITE" id="PS50865">
    <property type="entry name" value="ZF_MYND_2"/>
    <property type="match status" value="1"/>
</dbReference>
<evidence type="ECO:0000259" key="5">
    <source>
        <dbReference type="PROSITE" id="PS50865"/>
    </source>
</evidence>
<evidence type="ECO:0000256" key="1">
    <source>
        <dbReference type="ARBA" id="ARBA00022723"/>
    </source>
</evidence>
<evidence type="ECO:0000313" key="6">
    <source>
        <dbReference type="EnsemblProtists" id="EOD23887"/>
    </source>
</evidence>
<proteinExistence type="predicted"/>
<evidence type="ECO:0000256" key="4">
    <source>
        <dbReference type="PROSITE-ProRule" id="PRU00134"/>
    </source>
</evidence>
<evidence type="ECO:0000256" key="3">
    <source>
        <dbReference type="ARBA" id="ARBA00022833"/>
    </source>
</evidence>
<organism evidence="6 7">
    <name type="scientific">Emiliania huxleyi (strain CCMP1516)</name>
    <dbReference type="NCBI Taxonomy" id="280463"/>
    <lineage>
        <taxon>Eukaryota</taxon>
        <taxon>Haptista</taxon>
        <taxon>Haptophyta</taxon>
        <taxon>Prymnesiophyceae</taxon>
        <taxon>Isochrysidales</taxon>
        <taxon>Noelaerhabdaceae</taxon>
        <taxon>Emiliania</taxon>
    </lineage>
</organism>
<keyword evidence="7" id="KW-1185">Reference proteome</keyword>
<dbReference type="PROSITE" id="PS01360">
    <property type="entry name" value="ZF_MYND_1"/>
    <property type="match status" value="1"/>
</dbReference>
<dbReference type="STRING" id="2903.R1CMQ2"/>
<dbReference type="Proteomes" id="UP000013827">
    <property type="component" value="Unassembled WGS sequence"/>
</dbReference>
<feature type="domain" description="MYND-type" evidence="5">
    <location>
        <begin position="159"/>
        <end position="197"/>
    </location>
</feature>
<dbReference type="GeneID" id="17269432"/>
<dbReference type="PaxDb" id="2903-EOD23887"/>
<reference evidence="7" key="1">
    <citation type="journal article" date="2013" name="Nature">
        <title>Pan genome of the phytoplankton Emiliania underpins its global distribution.</title>
        <authorList>
            <person name="Read B.A."/>
            <person name="Kegel J."/>
            <person name="Klute M.J."/>
            <person name="Kuo A."/>
            <person name="Lefebvre S.C."/>
            <person name="Maumus F."/>
            <person name="Mayer C."/>
            <person name="Miller J."/>
            <person name="Monier A."/>
            <person name="Salamov A."/>
            <person name="Young J."/>
            <person name="Aguilar M."/>
            <person name="Claverie J.M."/>
            <person name="Frickenhaus S."/>
            <person name="Gonzalez K."/>
            <person name="Herman E.K."/>
            <person name="Lin Y.C."/>
            <person name="Napier J."/>
            <person name="Ogata H."/>
            <person name="Sarno A.F."/>
            <person name="Shmutz J."/>
            <person name="Schroeder D."/>
            <person name="de Vargas C."/>
            <person name="Verret F."/>
            <person name="von Dassow P."/>
            <person name="Valentin K."/>
            <person name="Van de Peer Y."/>
            <person name="Wheeler G."/>
            <person name="Dacks J.B."/>
            <person name="Delwiche C.F."/>
            <person name="Dyhrman S.T."/>
            <person name="Glockner G."/>
            <person name="John U."/>
            <person name="Richards T."/>
            <person name="Worden A.Z."/>
            <person name="Zhang X."/>
            <person name="Grigoriev I.V."/>
            <person name="Allen A.E."/>
            <person name="Bidle K."/>
            <person name="Borodovsky M."/>
            <person name="Bowler C."/>
            <person name="Brownlee C."/>
            <person name="Cock J.M."/>
            <person name="Elias M."/>
            <person name="Gladyshev V.N."/>
            <person name="Groth M."/>
            <person name="Guda C."/>
            <person name="Hadaegh A."/>
            <person name="Iglesias-Rodriguez M.D."/>
            <person name="Jenkins J."/>
            <person name="Jones B.M."/>
            <person name="Lawson T."/>
            <person name="Leese F."/>
            <person name="Lindquist E."/>
            <person name="Lobanov A."/>
            <person name="Lomsadze A."/>
            <person name="Malik S.B."/>
            <person name="Marsh M.E."/>
            <person name="Mackinder L."/>
            <person name="Mock T."/>
            <person name="Mueller-Roeber B."/>
            <person name="Pagarete A."/>
            <person name="Parker M."/>
            <person name="Probert I."/>
            <person name="Quesneville H."/>
            <person name="Raines C."/>
            <person name="Rensing S.A."/>
            <person name="Riano-Pachon D.M."/>
            <person name="Richier S."/>
            <person name="Rokitta S."/>
            <person name="Shiraiwa Y."/>
            <person name="Soanes D.M."/>
            <person name="van der Giezen M."/>
            <person name="Wahlund T.M."/>
            <person name="Williams B."/>
            <person name="Wilson W."/>
            <person name="Wolfe G."/>
            <person name="Wurch L.L."/>
        </authorList>
    </citation>
    <scope>NUCLEOTIDE SEQUENCE</scope>
</reference>
<accession>A0A0D3JK52</accession>
<sequence>MPPPAQQAAVEWVLEHLDQVESSAGGADATLAALVLDLRTEHAAEAAGLSPETVLAKAKIVEVGDLRNIRRLLTGPPFGFPSEYVAKISTATKSAVTERAGRRGIFCLVACGALPSLGEPAPSAYNMAVASVFMSDLHAMRAEACEPPAERGKAGTAACAVCGAGGDLKACARCGTVAYCGKEHQLADWKGGHKHSCKQRAQLCEAIAAARGSADSLASARAIVARMSDLQVASDCSRLDSGMPIGAQDSVSLGEGFQFAAATRTPPRECVACGPPRGPQSLAALAEGLQLESESPG</sequence>
<protein>
    <recommendedName>
        <fullName evidence="5">MYND-type domain-containing protein</fullName>
    </recommendedName>
</protein>
<keyword evidence="1" id="KW-0479">Metal-binding</keyword>